<dbReference type="Pfam" id="PF01032">
    <property type="entry name" value="FecCD"/>
    <property type="match status" value="1"/>
</dbReference>
<dbReference type="InterPro" id="IPR000522">
    <property type="entry name" value="ABC_transptr_permease_BtuC"/>
</dbReference>
<feature type="transmembrane region" description="Helical" evidence="8">
    <location>
        <begin position="139"/>
        <end position="160"/>
    </location>
</feature>
<evidence type="ECO:0000256" key="8">
    <source>
        <dbReference type="SAM" id="Phobius"/>
    </source>
</evidence>
<feature type="transmembrane region" description="Helical" evidence="8">
    <location>
        <begin position="110"/>
        <end position="127"/>
    </location>
</feature>
<dbReference type="InterPro" id="IPR037294">
    <property type="entry name" value="ABC_BtuC-like"/>
</dbReference>
<feature type="transmembrane region" description="Helical" evidence="8">
    <location>
        <begin position="180"/>
        <end position="201"/>
    </location>
</feature>
<comment type="caution">
    <text evidence="9">The sequence shown here is derived from an EMBL/GenBank/DDBJ whole genome shotgun (WGS) entry which is preliminary data.</text>
</comment>
<keyword evidence="3" id="KW-0813">Transport</keyword>
<feature type="transmembrane region" description="Helical" evidence="8">
    <location>
        <begin position="270"/>
        <end position="293"/>
    </location>
</feature>
<keyword evidence="4" id="KW-1003">Cell membrane</keyword>
<dbReference type="RefSeq" id="WP_341566048.1">
    <property type="nucleotide sequence ID" value="NZ_JBAKAR010000001.1"/>
</dbReference>
<evidence type="ECO:0000256" key="4">
    <source>
        <dbReference type="ARBA" id="ARBA00022475"/>
    </source>
</evidence>
<dbReference type="EMBL" id="JBAKAR010000001">
    <property type="protein sequence ID" value="MEL0611699.1"/>
    <property type="molecule type" value="Genomic_DNA"/>
</dbReference>
<accession>A0ABU9G247</accession>
<evidence type="ECO:0000256" key="7">
    <source>
        <dbReference type="ARBA" id="ARBA00023136"/>
    </source>
</evidence>
<organism evidence="9 10">
    <name type="scientific">Marinomonas arenicola</name>
    <dbReference type="NCBI Taxonomy" id="569601"/>
    <lineage>
        <taxon>Bacteria</taxon>
        <taxon>Pseudomonadati</taxon>
        <taxon>Pseudomonadota</taxon>
        <taxon>Gammaproteobacteria</taxon>
        <taxon>Oceanospirillales</taxon>
        <taxon>Oceanospirillaceae</taxon>
        <taxon>Marinomonas</taxon>
    </lineage>
</organism>
<keyword evidence="10" id="KW-1185">Reference proteome</keyword>
<proteinExistence type="inferred from homology"/>
<comment type="subcellular location">
    <subcellularLocation>
        <location evidence="1">Cell membrane</location>
        <topology evidence="1">Multi-pass membrane protein</topology>
    </subcellularLocation>
</comment>
<feature type="transmembrane region" description="Helical" evidence="8">
    <location>
        <begin position="299"/>
        <end position="316"/>
    </location>
</feature>
<evidence type="ECO:0000313" key="10">
    <source>
        <dbReference type="Proteomes" id="UP001379949"/>
    </source>
</evidence>
<feature type="transmembrane region" description="Helical" evidence="8">
    <location>
        <begin position="51"/>
        <end position="69"/>
    </location>
</feature>
<sequence length="320" mass="33311">MITALVIGLTALHLLYGARTIPIATLAQALFHYNPHDFDHRVLISLRLPRVLAMLLAGSCLAIAGYLLQITLRNRLSDPHLLGLNAGASLAVVLVTAFPIAPLFSMVRPLVASVGAALLFSLVLVIASAGKKGLQPLKLIFCGIAFSALAGAITSTILILDEDTLDQLRFWLIGDGAGANLHTVLISLPFAGAGLVLSLLIMPQLSAMSLGDAMAKGLGASVQKIRFMSLLAAALLTGSAVSAVGPIGFIGLISASLWRGIHSRPSAYSLALVAITGAAILMAADMAAISLFAPKELPTGALTGLVGAPVFLWIFIRRMR</sequence>
<evidence type="ECO:0000256" key="5">
    <source>
        <dbReference type="ARBA" id="ARBA00022692"/>
    </source>
</evidence>
<dbReference type="CDD" id="cd06550">
    <property type="entry name" value="TM_ABC_iron-siderophores_like"/>
    <property type="match status" value="1"/>
</dbReference>
<evidence type="ECO:0000256" key="3">
    <source>
        <dbReference type="ARBA" id="ARBA00022448"/>
    </source>
</evidence>
<keyword evidence="6 8" id="KW-1133">Transmembrane helix</keyword>
<protein>
    <submittedName>
        <fullName evidence="9">Iron ABC transporter permease</fullName>
    </submittedName>
</protein>
<keyword evidence="5 8" id="KW-0812">Transmembrane</keyword>
<evidence type="ECO:0000256" key="6">
    <source>
        <dbReference type="ARBA" id="ARBA00022989"/>
    </source>
</evidence>
<comment type="similarity">
    <text evidence="2">Belongs to the binding-protein-dependent transport system permease family. FecCD subfamily.</text>
</comment>
<feature type="transmembrane region" description="Helical" evidence="8">
    <location>
        <begin position="81"/>
        <end position="104"/>
    </location>
</feature>
<dbReference type="PANTHER" id="PTHR30472">
    <property type="entry name" value="FERRIC ENTEROBACTIN TRANSPORT SYSTEM PERMEASE PROTEIN"/>
    <property type="match status" value="1"/>
</dbReference>
<dbReference type="Proteomes" id="UP001379949">
    <property type="component" value="Unassembled WGS sequence"/>
</dbReference>
<keyword evidence="7 8" id="KW-0472">Membrane</keyword>
<feature type="transmembrane region" description="Helical" evidence="8">
    <location>
        <begin position="240"/>
        <end position="258"/>
    </location>
</feature>
<reference evidence="9 10" key="1">
    <citation type="submission" date="2024-02" db="EMBL/GenBank/DDBJ databases">
        <title>Bacteria isolated from the canopy kelp, Nereocystis luetkeana.</title>
        <authorList>
            <person name="Pfister C.A."/>
            <person name="Younker I.T."/>
            <person name="Light S.H."/>
        </authorList>
    </citation>
    <scope>NUCLEOTIDE SEQUENCE [LARGE SCALE GENOMIC DNA]</scope>
    <source>
        <strain evidence="9 10">TI.4.07</strain>
    </source>
</reference>
<name>A0ABU9G247_9GAMM</name>
<dbReference type="Gene3D" id="1.10.3470.10">
    <property type="entry name" value="ABC transporter involved in vitamin B12 uptake, BtuC"/>
    <property type="match status" value="1"/>
</dbReference>
<evidence type="ECO:0000256" key="2">
    <source>
        <dbReference type="ARBA" id="ARBA00007935"/>
    </source>
</evidence>
<dbReference type="PANTHER" id="PTHR30472:SF1">
    <property type="entry name" value="FE(3+) DICITRATE TRANSPORT SYSTEM PERMEASE PROTEIN FECC-RELATED"/>
    <property type="match status" value="1"/>
</dbReference>
<dbReference type="SUPFAM" id="SSF81345">
    <property type="entry name" value="ABC transporter involved in vitamin B12 uptake, BtuC"/>
    <property type="match status" value="1"/>
</dbReference>
<gene>
    <name evidence="9" type="ORF">V6242_00975</name>
</gene>
<evidence type="ECO:0000256" key="1">
    <source>
        <dbReference type="ARBA" id="ARBA00004651"/>
    </source>
</evidence>
<evidence type="ECO:0000313" key="9">
    <source>
        <dbReference type="EMBL" id="MEL0611699.1"/>
    </source>
</evidence>